<evidence type="ECO:0000313" key="8">
    <source>
        <dbReference type="Proteomes" id="UP001598251"/>
    </source>
</evidence>
<dbReference type="PANTHER" id="PTHR46844">
    <property type="entry name" value="SLR5058 PROTEIN"/>
    <property type="match status" value="1"/>
</dbReference>
<dbReference type="PROSITE" id="PS50943">
    <property type="entry name" value="HTH_CROC1"/>
    <property type="match status" value="1"/>
</dbReference>
<feature type="domain" description="NACHT" evidence="5">
    <location>
        <begin position="203"/>
        <end position="540"/>
    </location>
</feature>
<proteinExistence type="predicted"/>
<feature type="domain" description="HTH cro/C1-type" evidence="6">
    <location>
        <begin position="39"/>
        <end position="93"/>
    </location>
</feature>
<dbReference type="EMBL" id="JBHXOF010000022">
    <property type="protein sequence ID" value="MFD4216662.1"/>
    <property type="molecule type" value="Genomic_DNA"/>
</dbReference>
<evidence type="ECO:0000259" key="6">
    <source>
        <dbReference type="PROSITE" id="PS50943"/>
    </source>
</evidence>
<dbReference type="Gene3D" id="3.40.50.300">
    <property type="entry name" value="P-loop containing nucleotide triphosphate hydrolases"/>
    <property type="match status" value="1"/>
</dbReference>
<sequence>MNEDEQIGTLSWSAMGGTENQARVENDHAQALAQLASELSRLRAERRISVAALASRAGLGRTTASKALNGAAVPSEETVIALAQVLSADPRPLLRLRRQALDTKSGLTSSRKSQKPRINGSARSEESAFEAHYRQYIENRWGKLSVIGLDVAHPERSSWPLDVAYLGLSLGEASTDLDSQNPHSQKKEPTAGIRVEQALVDRTRILIRGLAGCGKTTLLQWLAVCAARRNMPSSLTDLNDRIPFLLRLRTLVRTGTLPTPGEYLRSIGCQLADSQPQGWTDSILTQGRGLILVDGVDEVAQDHRDKTREWLQELLASYPNNYFVVTTRPSAVREGWLYEHGFSELNVQPMSPREVAVFIDRWHKAAEITATAEEKEQLERLNEKLRDTIRSQRGLAQMATSPLLSALVCALHRDRHGHLPSGRMELYEAALSLLLYRRDRERQIEAGKIILSERQSLRLLQRLAYWMVDNGQNEISRSDAIHHIADALPAMPEVSVQGSADQILDHLVDRSGLVRTPDDETVDFVHRTFQDYLAARSAVERRNFGALVNHANDDRWEDVIRMAVAHASPEDAQHLLQRLISRGDRNTSNENMRHRLHLLAAASVDYATELDPQTRDAVRSRVSAVLPPRSVKEATTLARVGPVILDLLPGPEGLKSHEAAAVVHLAGLLGGDPALTLLKQYRAYTEGDVPFYLQLHWHRHDISDYAREVLSHNPGITRLTISTPEQIKELRRIKTPRAISFQGEFRGAQMAEIPGAEAVSSLTISYNSELGSLDFINSYPSIRRLTIDICRGLSHLAALNDSPVQHLSVWKSPLCLGNLPQLTNLRTFRINSQGSSSRLHDLLPAAQLNALYLGPMNCSSLAGLSDWQTIEDLSLYSYDPVREVGEISKLPRLRRLKIEGPSSDAIVAKIPVMARVEFLTVSHSDSMDLARLVDLCPRLRALKVFCEDSKVIDVSALANVGDFSIQVEGASAVHGTQGFAPRRIIVR</sequence>
<evidence type="ECO:0000256" key="1">
    <source>
        <dbReference type="ARBA" id="ARBA00022741"/>
    </source>
</evidence>
<dbReference type="InterPro" id="IPR007111">
    <property type="entry name" value="NACHT_NTPase"/>
</dbReference>
<dbReference type="Gene3D" id="3.80.10.10">
    <property type="entry name" value="Ribonuclease Inhibitor"/>
    <property type="match status" value="1"/>
</dbReference>
<feature type="region of interest" description="Disordered" evidence="4">
    <location>
        <begin position="100"/>
        <end position="124"/>
    </location>
</feature>
<reference evidence="7 8" key="1">
    <citation type="submission" date="2024-09" db="EMBL/GenBank/DDBJ databases">
        <title>The Natural Products Discovery Center: Release of the First 8490 Sequenced Strains for Exploring Actinobacteria Biosynthetic Diversity.</title>
        <authorList>
            <person name="Kalkreuter E."/>
            <person name="Kautsar S.A."/>
            <person name="Yang D."/>
            <person name="Bader C.D."/>
            <person name="Teijaro C.N."/>
            <person name="Fluegel L."/>
            <person name="Davis C.M."/>
            <person name="Simpson J.R."/>
            <person name="Lauterbach L."/>
            <person name="Steele A.D."/>
            <person name="Gui C."/>
            <person name="Meng S."/>
            <person name="Li G."/>
            <person name="Viehrig K."/>
            <person name="Ye F."/>
            <person name="Su P."/>
            <person name="Kiefer A.F."/>
            <person name="Nichols A."/>
            <person name="Cepeda A.J."/>
            <person name="Yan W."/>
            <person name="Fan B."/>
            <person name="Jiang Y."/>
            <person name="Adhikari A."/>
            <person name="Zheng C.-J."/>
            <person name="Schuster L."/>
            <person name="Cowan T.M."/>
            <person name="Smanski M.J."/>
            <person name="Chevrette M.G."/>
            <person name="De Carvalho L.P.S."/>
            <person name="Shen B."/>
        </authorList>
    </citation>
    <scope>NUCLEOTIDE SEQUENCE [LARGE SCALE GENOMIC DNA]</scope>
    <source>
        <strain evidence="7 8">NPDC058546</strain>
    </source>
</reference>
<dbReference type="Proteomes" id="UP001598251">
    <property type="component" value="Unassembled WGS sequence"/>
</dbReference>
<dbReference type="SUPFAM" id="SSF47413">
    <property type="entry name" value="lambda repressor-like DNA-binding domains"/>
    <property type="match status" value="1"/>
</dbReference>
<organism evidence="7 8">
    <name type="scientific">Streptomyces sindenensis</name>
    <dbReference type="NCBI Taxonomy" id="67363"/>
    <lineage>
        <taxon>Bacteria</taxon>
        <taxon>Bacillati</taxon>
        <taxon>Actinomycetota</taxon>
        <taxon>Actinomycetes</taxon>
        <taxon>Kitasatosporales</taxon>
        <taxon>Streptomycetaceae</taxon>
        <taxon>Streptomyces</taxon>
    </lineage>
</organism>
<dbReference type="Pfam" id="PF05729">
    <property type="entry name" value="NACHT"/>
    <property type="match status" value="1"/>
</dbReference>
<name>A0ABW6EQJ3_9ACTN</name>
<dbReference type="InterPro" id="IPR032675">
    <property type="entry name" value="LRR_dom_sf"/>
</dbReference>
<keyword evidence="8" id="KW-1185">Reference proteome</keyword>
<evidence type="ECO:0000313" key="7">
    <source>
        <dbReference type="EMBL" id="MFD4216662.1"/>
    </source>
</evidence>
<feature type="coiled-coil region" evidence="3">
    <location>
        <begin position="368"/>
        <end position="395"/>
    </location>
</feature>
<dbReference type="InterPro" id="IPR027417">
    <property type="entry name" value="P-loop_NTPase"/>
</dbReference>
<accession>A0ABW6EQJ3</accession>
<keyword evidence="2" id="KW-0067">ATP-binding</keyword>
<dbReference type="Pfam" id="PF13560">
    <property type="entry name" value="HTH_31"/>
    <property type="match status" value="1"/>
</dbReference>
<dbReference type="SUPFAM" id="SSF52058">
    <property type="entry name" value="L domain-like"/>
    <property type="match status" value="1"/>
</dbReference>
<dbReference type="RefSeq" id="WP_382830599.1">
    <property type="nucleotide sequence ID" value="NZ_JBHXLY010000042.1"/>
</dbReference>
<dbReference type="InterPro" id="IPR010982">
    <property type="entry name" value="Lambda_DNA-bd_dom_sf"/>
</dbReference>
<evidence type="ECO:0000256" key="3">
    <source>
        <dbReference type="SAM" id="Coils"/>
    </source>
</evidence>
<dbReference type="SUPFAM" id="SSF52540">
    <property type="entry name" value="P-loop containing nucleoside triphosphate hydrolases"/>
    <property type="match status" value="1"/>
</dbReference>
<evidence type="ECO:0000256" key="4">
    <source>
        <dbReference type="SAM" id="MobiDB-lite"/>
    </source>
</evidence>
<evidence type="ECO:0000256" key="2">
    <source>
        <dbReference type="ARBA" id="ARBA00022840"/>
    </source>
</evidence>
<dbReference type="PANTHER" id="PTHR46844:SF1">
    <property type="entry name" value="SLR5058 PROTEIN"/>
    <property type="match status" value="1"/>
</dbReference>
<comment type="caution">
    <text evidence="7">The sequence shown here is derived from an EMBL/GenBank/DDBJ whole genome shotgun (WGS) entry which is preliminary data.</text>
</comment>
<keyword evidence="1" id="KW-0547">Nucleotide-binding</keyword>
<dbReference type="Gene3D" id="1.10.260.40">
    <property type="entry name" value="lambda repressor-like DNA-binding domains"/>
    <property type="match status" value="1"/>
</dbReference>
<dbReference type="CDD" id="cd00093">
    <property type="entry name" value="HTH_XRE"/>
    <property type="match status" value="1"/>
</dbReference>
<dbReference type="SMART" id="SM00530">
    <property type="entry name" value="HTH_XRE"/>
    <property type="match status" value="1"/>
</dbReference>
<keyword evidence="3" id="KW-0175">Coiled coil</keyword>
<protein>
    <submittedName>
        <fullName evidence="7">NACHT domain-containing protein</fullName>
    </submittedName>
</protein>
<gene>
    <name evidence="7" type="ORF">ACFWSS_27720</name>
</gene>
<dbReference type="InterPro" id="IPR001387">
    <property type="entry name" value="Cro/C1-type_HTH"/>
</dbReference>
<evidence type="ECO:0000259" key="5">
    <source>
        <dbReference type="PROSITE" id="PS50837"/>
    </source>
</evidence>
<dbReference type="PROSITE" id="PS50837">
    <property type="entry name" value="NACHT"/>
    <property type="match status" value="1"/>
</dbReference>